<keyword evidence="2" id="KW-0547">Nucleotide-binding</keyword>
<dbReference type="GO" id="GO:0004674">
    <property type="term" value="F:protein serine/threonine kinase activity"/>
    <property type="evidence" value="ECO:0007669"/>
    <property type="project" value="TreeGrafter"/>
</dbReference>
<dbReference type="Pfam" id="PF00069">
    <property type="entry name" value="Pkinase"/>
    <property type="match status" value="1"/>
</dbReference>
<keyword evidence="8" id="KW-1185">Reference proteome</keyword>
<evidence type="ECO:0000256" key="3">
    <source>
        <dbReference type="ARBA" id="ARBA00022777"/>
    </source>
</evidence>
<feature type="region of interest" description="Disordered" evidence="5">
    <location>
        <begin position="263"/>
        <end position="485"/>
    </location>
</feature>
<evidence type="ECO:0000256" key="1">
    <source>
        <dbReference type="ARBA" id="ARBA00022679"/>
    </source>
</evidence>
<dbReference type="AlphaFoldDB" id="A0A182M8R7"/>
<evidence type="ECO:0000256" key="2">
    <source>
        <dbReference type="ARBA" id="ARBA00022741"/>
    </source>
</evidence>
<dbReference type="SMART" id="SM00220">
    <property type="entry name" value="S_TKc"/>
    <property type="match status" value="1"/>
</dbReference>
<feature type="compositionally biased region" description="Basic and acidic residues" evidence="5">
    <location>
        <begin position="286"/>
        <end position="298"/>
    </location>
</feature>
<dbReference type="InterPro" id="IPR051681">
    <property type="entry name" value="Ser/Thr_Kinases-Pseudokinases"/>
</dbReference>
<dbReference type="InterPro" id="IPR011009">
    <property type="entry name" value="Kinase-like_dom_sf"/>
</dbReference>
<dbReference type="VEuPathDB" id="VectorBase:ACUA012268"/>
<dbReference type="Proteomes" id="UP000075883">
    <property type="component" value="Unassembled WGS sequence"/>
</dbReference>
<dbReference type="PANTHER" id="PTHR44329">
    <property type="entry name" value="SERINE/THREONINE-PROTEIN KINASE TNNI3K-RELATED"/>
    <property type="match status" value="1"/>
</dbReference>
<dbReference type="EMBL" id="AXCM01000003">
    <property type="status" value="NOT_ANNOTATED_CDS"/>
    <property type="molecule type" value="Genomic_DNA"/>
</dbReference>
<dbReference type="PROSITE" id="PS50011">
    <property type="entry name" value="PROTEIN_KINASE_DOM"/>
    <property type="match status" value="1"/>
</dbReference>
<dbReference type="InterPro" id="IPR008271">
    <property type="entry name" value="Ser/Thr_kinase_AS"/>
</dbReference>
<proteinExistence type="predicted"/>
<evidence type="ECO:0000259" key="6">
    <source>
        <dbReference type="PROSITE" id="PS50011"/>
    </source>
</evidence>
<keyword evidence="4" id="KW-0067">ATP-binding</keyword>
<evidence type="ECO:0000256" key="5">
    <source>
        <dbReference type="SAM" id="MobiDB-lite"/>
    </source>
</evidence>
<dbReference type="PANTHER" id="PTHR44329:SF288">
    <property type="entry name" value="MITOGEN-ACTIVATED PROTEIN KINASE KINASE KINASE 20"/>
    <property type="match status" value="1"/>
</dbReference>
<feature type="compositionally biased region" description="Acidic residues" evidence="5">
    <location>
        <begin position="432"/>
        <end position="485"/>
    </location>
</feature>
<evidence type="ECO:0000313" key="8">
    <source>
        <dbReference type="Proteomes" id="UP000075883"/>
    </source>
</evidence>
<feature type="compositionally biased region" description="Basic and acidic residues" evidence="5">
    <location>
        <begin position="312"/>
        <end position="325"/>
    </location>
</feature>
<reference evidence="8" key="1">
    <citation type="submission" date="2013-09" db="EMBL/GenBank/DDBJ databases">
        <title>The Genome Sequence of Anopheles culicifacies species A.</title>
        <authorList>
            <consortium name="The Broad Institute Genomics Platform"/>
            <person name="Neafsey D.E."/>
            <person name="Besansky N."/>
            <person name="Howell P."/>
            <person name="Walton C."/>
            <person name="Young S.K."/>
            <person name="Zeng Q."/>
            <person name="Gargeya S."/>
            <person name="Fitzgerald M."/>
            <person name="Haas B."/>
            <person name="Abouelleil A."/>
            <person name="Allen A.W."/>
            <person name="Alvarado L."/>
            <person name="Arachchi H.M."/>
            <person name="Berlin A.M."/>
            <person name="Chapman S.B."/>
            <person name="Gainer-Dewar J."/>
            <person name="Goldberg J."/>
            <person name="Griggs A."/>
            <person name="Gujja S."/>
            <person name="Hansen M."/>
            <person name="Howarth C."/>
            <person name="Imamovic A."/>
            <person name="Ireland A."/>
            <person name="Larimer J."/>
            <person name="McCowan C."/>
            <person name="Murphy C."/>
            <person name="Pearson M."/>
            <person name="Poon T.W."/>
            <person name="Priest M."/>
            <person name="Roberts A."/>
            <person name="Saif S."/>
            <person name="Shea T."/>
            <person name="Sisk P."/>
            <person name="Sykes S."/>
            <person name="Wortman J."/>
            <person name="Nusbaum C."/>
            <person name="Birren B."/>
        </authorList>
    </citation>
    <scope>NUCLEOTIDE SEQUENCE [LARGE SCALE GENOMIC DNA]</scope>
    <source>
        <strain evidence="8">A-37</strain>
    </source>
</reference>
<name>A0A182M8R7_9DIPT</name>
<dbReference type="Gene3D" id="1.10.510.10">
    <property type="entry name" value="Transferase(Phosphotransferase) domain 1"/>
    <property type="match status" value="1"/>
</dbReference>
<keyword evidence="1" id="KW-0808">Transferase</keyword>
<dbReference type="PROSITE" id="PS00108">
    <property type="entry name" value="PROTEIN_KINASE_ST"/>
    <property type="match status" value="1"/>
</dbReference>
<evidence type="ECO:0000313" key="7">
    <source>
        <dbReference type="EnsemblMetazoa" id="ACUA012268-PA"/>
    </source>
</evidence>
<accession>A0A182M8R7</accession>
<keyword evidence="3" id="KW-0418">Kinase</keyword>
<dbReference type="STRING" id="139723.A0A182M8R7"/>
<dbReference type="InterPro" id="IPR000719">
    <property type="entry name" value="Prot_kinase_dom"/>
</dbReference>
<protein>
    <recommendedName>
        <fullName evidence="6">Protein kinase domain-containing protein</fullName>
    </recommendedName>
</protein>
<dbReference type="EnsemblMetazoa" id="ACUA012268-RA">
    <property type="protein sequence ID" value="ACUA012268-PA"/>
    <property type="gene ID" value="ACUA012268"/>
</dbReference>
<reference evidence="7" key="2">
    <citation type="submission" date="2020-05" db="UniProtKB">
        <authorList>
            <consortium name="EnsemblMetazoa"/>
        </authorList>
    </citation>
    <scope>IDENTIFICATION</scope>
    <source>
        <strain evidence="7">A-37</strain>
    </source>
</reference>
<feature type="domain" description="Protein kinase" evidence="6">
    <location>
        <begin position="1"/>
        <end position="241"/>
    </location>
</feature>
<evidence type="ECO:0000256" key="4">
    <source>
        <dbReference type="ARBA" id="ARBA00022840"/>
    </source>
</evidence>
<sequence length="550" mass="60656">MLDSEATIVQKFNHQSIAGAVTLDRLDLYKRELAMEYCTHSLAETLSERYTLKKGPLEAFKAMKIALATLGALDYLHTNHNMMHGDIKSFNILVDETCQTVKLCGFGNAPKVLNESGTLPCKLVSVGIWSAPEVLEHNGTITPKADVFSFGLVIFEMLSCMPPHTFPGIMDYVIAAPKELRELRNSQKMNDYDALDAIKHDSVNDKAVLAKAKAGSVFARKRVIPPTLLPNKEKKVKHDEVIIDLVDEEEPVKDESVTRGISLDGIGKENKPMENENNPSVNDGDVVGKDSSSAKEKDAIEEESTVGQGIEFDGKETSTGKKENGPAENETNLVVNKETDIEKVPPVLAETEKKANEQQAVVSEAKDTNETTPAPIKVRSDMAKIDTSPPNAPDRNIAESKPAEIVMVYDSSDEENCTPIKSYELDSSESLVNDDDMDEAYPMPMDDDPYSGPEDEDAFDDTEDFYDAPEEEQDPAYNNESDEGSDMDGNFLNYGCLGTRPPIPSEIVFGKEYDKLLDMFYVCTIKNVALRPSAAQILKAYEANKEDVQA</sequence>
<dbReference type="SUPFAM" id="SSF56112">
    <property type="entry name" value="Protein kinase-like (PK-like)"/>
    <property type="match status" value="1"/>
</dbReference>
<organism evidence="7 8">
    <name type="scientific">Anopheles culicifacies</name>
    <dbReference type="NCBI Taxonomy" id="139723"/>
    <lineage>
        <taxon>Eukaryota</taxon>
        <taxon>Metazoa</taxon>
        <taxon>Ecdysozoa</taxon>
        <taxon>Arthropoda</taxon>
        <taxon>Hexapoda</taxon>
        <taxon>Insecta</taxon>
        <taxon>Pterygota</taxon>
        <taxon>Neoptera</taxon>
        <taxon>Endopterygota</taxon>
        <taxon>Diptera</taxon>
        <taxon>Nematocera</taxon>
        <taxon>Culicoidea</taxon>
        <taxon>Culicidae</taxon>
        <taxon>Anophelinae</taxon>
        <taxon>Anopheles</taxon>
        <taxon>culicifacies species complex</taxon>
    </lineage>
</organism>
<dbReference type="GO" id="GO:0005524">
    <property type="term" value="F:ATP binding"/>
    <property type="evidence" value="ECO:0007669"/>
    <property type="project" value="UniProtKB-KW"/>
</dbReference>